<keyword evidence="3" id="KW-1185">Reference proteome</keyword>
<dbReference type="STRING" id="443218.AS9A_3883"/>
<feature type="transmembrane region" description="Helical" evidence="1">
    <location>
        <begin position="79"/>
        <end position="98"/>
    </location>
</feature>
<organism evidence="2 3">
    <name type="scientific">Hoyosella subflava (strain DSM 45089 / JCM 17490 / NBRC 109087 / DQS3-9A1)</name>
    <name type="common">Amycolicicoccus subflavus</name>
    <dbReference type="NCBI Taxonomy" id="443218"/>
    <lineage>
        <taxon>Bacteria</taxon>
        <taxon>Bacillati</taxon>
        <taxon>Actinomycetota</taxon>
        <taxon>Actinomycetes</taxon>
        <taxon>Mycobacteriales</taxon>
        <taxon>Hoyosellaceae</taxon>
        <taxon>Hoyosella</taxon>
    </lineage>
</organism>
<dbReference type="Proteomes" id="UP000009235">
    <property type="component" value="Chromosome"/>
</dbReference>
<sequence>MGVIPAFPATVLTAIGAVGTVGFAVVFLVDGWTRTGYRWLRHPVSALALGDRGWVQTTNFAVSGAMIAAGGVGALGVSVLLGGSITLLGLALIASGIFPMDAMRGYPPGTTDTTPTTFTRRHLWHDRAGAVVFLLLPVLPAIAAVTADFGWAVRTYSALTSVLAVVLVHRFTTAWESDAPRTGLWQRAALILVLSWLAAVCVAVGRNLVCASKTTGLQRTE</sequence>
<dbReference type="KEGG" id="asd:AS9A_3883"/>
<evidence type="ECO:0000313" key="3">
    <source>
        <dbReference type="Proteomes" id="UP000009235"/>
    </source>
</evidence>
<protein>
    <recommendedName>
        <fullName evidence="4">DUF998 domain-containing protein</fullName>
    </recommendedName>
</protein>
<feature type="transmembrane region" description="Helical" evidence="1">
    <location>
        <begin position="6"/>
        <end position="32"/>
    </location>
</feature>
<dbReference type="HOGENOM" id="CLU_094600_1_0_11"/>
<reference evidence="2 3" key="1">
    <citation type="journal article" date="2011" name="J. Bacteriol.">
        <title>Complete genome sequence of Amycolicicoccus subflavus DQS3-9A1T, an actinomycete isolated from crude oil-polluted soil.</title>
        <authorList>
            <person name="Cai M."/>
            <person name="Chen W.M."/>
            <person name="Nie Y."/>
            <person name="Chi C.Q."/>
            <person name="Wang Y.N."/>
            <person name="Tang Y.Q."/>
            <person name="Li G.Y."/>
            <person name="Wu X.L."/>
        </authorList>
    </citation>
    <scope>NUCLEOTIDE SEQUENCE [LARGE SCALE GENOMIC DNA]</scope>
    <source>
        <strain evidence="3">DSM 45089 / DQS3-9A1</strain>
    </source>
</reference>
<evidence type="ECO:0008006" key="4">
    <source>
        <dbReference type="Google" id="ProtNLM"/>
    </source>
</evidence>
<dbReference type="InterPro" id="IPR009339">
    <property type="entry name" value="DUF998"/>
</dbReference>
<evidence type="ECO:0000313" key="2">
    <source>
        <dbReference type="EMBL" id="AEF42321.1"/>
    </source>
</evidence>
<keyword evidence="1" id="KW-1133">Transmembrane helix</keyword>
<evidence type="ECO:0000256" key="1">
    <source>
        <dbReference type="SAM" id="Phobius"/>
    </source>
</evidence>
<feature type="transmembrane region" description="Helical" evidence="1">
    <location>
        <begin position="128"/>
        <end position="147"/>
    </location>
</feature>
<keyword evidence="1" id="KW-0472">Membrane</keyword>
<feature type="transmembrane region" description="Helical" evidence="1">
    <location>
        <begin position="184"/>
        <end position="205"/>
    </location>
</feature>
<name>F6EGT3_HOYSD</name>
<keyword evidence="1" id="KW-0812">Transmembrane</keyword>
<dbReference type="AlphaFoldDB" id="F6EGT3"/>
<accession>F6EGT3</accession>
<proteinExistence type="predicted"/>
<gene>
    <name evidence="2" type="ordered locus">AS9A_3883</name>
</gene>
<dbReference type="eggNOG" id="COG3371">
    <property type="taxonomic scope" value="Bacteria"/>
</dbReference>
<dbReference type="EMBL" id="CP002786">
    <property type="protein sequence ID" value="AEF42321.1"/>
    <property type="molecule type" value="Genomic_DNA"/>
</dbReference>
<dbReference type="RefSeq" id="WP_013808670.1">
    <property type="nucleotide sequence ID" value="NC_015564.1"/>
</dbReference>
<dbReference type="Pfam" id="PF06197">
    <property type="entry name" value="DUF998"/>
    <property type="match status" value="1"/>
</dbReference>